<comment type="pathway">
    <text evidence="4 11">Purine metabolism; AMP biosynthesis via salvage pathway; AMP from adenine: step 1/1.</text>
</comment>
<evidence type="ECO:0000256" key="11">
    <source>
        <dbReference type="HAMAP-Rule" id="MF_00004"/>
    </source>
</evidence>
<comment type="subcellular location">
    <subcellularLocation>
        <location evidence="3 11">Cytoplasm</location>
    </subcellularLocation>
</comment>
<evidence type="ECO:0000256" key="8">
    <source>
        <dbReference type="ARBA" id="ARBA00022676"/>
    </source>
</evidence>
<dbReference type="NCBIfam" id="NF002634">
    <property type="entry name" value="PRK02304.1-3"/>
    <property type="match status" value="1"/>
</dbReference>
<proteinExistence type="inferred from homology"/>
<dbReference type="AlphaFoldDB" id="A0A402DM14"/>
<evidence type="ECO:0000259" key="12">
    <source>
        <dbReference type="Pfam" id="PF00156"/>
    </source>
</evidence>
<evidence type="ECO:0000256" key="4">
    <source>
        <dbReference type="ARBA" id="ARBA00004659"/>
    </source>
</evidence>
<keyword evidence="14" id="KW-1185">Reference proteome</keyword>
<gene>
    <name evidence="11 13" type="primary">apt</name>
    <name evidence="13" type="ORF">CBZ_02190</name>
</gene>
<dbReference type="EC" id="2.4.2.7" evidence="6 11"/>
<name>A0A402DM14_9CELL</name>
<keyword evidence="10 11" id="KW-0660">Purine salvage</keyword>
<dbReference type="GO" id="GO:0005737">
    <property type="term" value="C:cytoplasm"/>
    <property type="evidence" value="ECO:0007669"/>
    <property type="project" value="UniProtKB-SubCell"/>
</dbReference>
<evidence type="ECO:0000256" key="10">
    <source>
        <dbReference type="ARBA" id="ARBA00022726"/>
    </source>
</evidence>
<dbReference type="OrthoDB" id="9803963at2"/>
<evidence type="ECO:0000256" key="2">
    <source>
        <dbReference type="ARBA" id="ARBA00003968"/>
    </source>
</evidence>
<reference evidence="13 14" key="1">
    <citation type="submission" date="2019-01" db="EMBL/GenBank/DDBJ databases">
        <title>Draft genome sequence of Cellulomonas takizawaensis strain TKZ-21.</title>
        <authorList>
            <person name="Yamamura H."/>
            <person name="Hayashi T."/>
            <person name="Hamada M."/>
            <person name="Serisawa Y."/>
            <person name="Matsuyama K."/>
            <person name="Nakagawa Y."/>
            <person name="Otoguro M."/>
            <person name="Yanagida F."/>
            <person name="Hayakawa M."/>
        </authorList>
    </citation>
    <scope>NUCLEOTIDE SEQUENCE [LARGE SCALE GENOMIC DNA]</scope>
    <source>
        <strain evidence="13 14">NBRC12680</strain>
    </source>
</reference>
<dbReference type="Pfam" id="PF00156">
    <property type="entry name" value="Pribosyltran"/>
    <property type="match status" value="1"/>
</dbReference>
<dbReference type="GO" id="GO:0003999">
    <property type="term" value="F:adenine phosphoribosyltransferase activity"/>
    <property type="evidence" value="ECO:0007669"/>
    <property type="project" value="UniProtKB-UniRule"/>
</dbReference>
<dbReference type="EMBL" id="BIMR01000013">
    <property type="protein sequence ID" value="GCE75163.1"/>
    <property type="molecule type" value="Genomic_DNA"/>
</dbReference>
<dbReference type="PANTHER" id="PTHR32315">
    <property type="entry name" value="ADENINE PHOSPHORIBOSYLTRANSFERASE"/>
    <property type="match status" value="1"/>
</dbReference>
<keyword evidence="9 11" id="KW-0808">Transferase</keyword>
<keyword evidence="8 11" id="KW-0328">Glycosyltransferase</keyword>
<evidence type="ECO:0000256" key="3">
    <source>
        <dbReference type="ARBA" id="ARBA00004496"/>
    </source>
</evidence>
<comment type="similarity">
    <text evidence="5 11">Belongs to the purine/pyrimidine phosphoribosyltransferase family.</text>
</comment>
<feature type="domain" description="Phosphoribosyltransferase" evidence="12">
    <location>
        <begin position="62"/>
        <end position="173"/>
    </location>
</feature>
<sequence length="196" mass="19693">MTGLPAAGGAAVGAPSGAPTGRADVLARIDELVRLVPDYPQPGVLFRDITPLLADGPAFAGVVEAMAAAAPEGVDLVAGMEARGFLLAAPVSVALGAGLLPVRKAGKLPGPTAVEHYELEYGHASVEIHPFTVPEGARVLVIDDVLATGGTAAATVALLERCGAEVVGLSFLVELEGLDGRARLGGLPVDVLVRVP</sequence>
<dbReference type="GO" id="GO:0006168">
    <property type="term" value="P:adenine salvage"/>
    <property type="evidence" value="ECO:0007669"/>
    <property type="project" value="InterPro"/>
</dbReference>
<dbReference type="Gene3D" id="3.40.50.2020">
    <property type="match status" value="1"/>
</dbReference>
<comment type="caution">
    <text evidence="13">The sequence shown here is derived from an EMBL/GenBank/DDBJ whole genome shotgun (WGS) entry which is preliminary data.</text>
</comment>
<evidence type="ECO:0000313" key="14">
    <source>
        <dbReference type="Proteomes" id="UP000289954"/>
    </source>
</evidence>
<dbReference type="InterPro" id="IPR000836">
    <property type="entry name" value="PRTase_dom"/>
</dbReference>
<dbReference type="FunFam" id="3.40.50.2020:FF:000021">
    <property type="entry name" value="Adenine phosphoribosyltransferase"/>
    <property type="match status" value="1"/>
</dbReference>
<dbReference type="NCBIfam" id="NF002636">
    <property type="entry name" value="PRK02304.1-5"/>
    <property type="match status" value="1"/>
</dbReference>
<dbReference type="InterPro" id="IPR029057">
    <property type="entry name" value="PRTase-like"/>
</dbReference>
<organism evidence="13 14">
    <name type="scientific">Cellulomonas biazotea</name>
    <dbReference type="NCBI Taxonomy" id="1709"/>
    <lineage>
        <taxon>Bacteria</taxon>
        <taxon>Bacillati</taxon>
        <taxon>Actinomycetota</taxon>
        <taxon>Actinomycetes</taxon>
        <taxon>Micrococcales</taxon>
        <taxon>Cellulomonadaceae</taxon>
        <taxon>Cellulomonas</taxon>
    </lineage>
</organism>
<dbReference type="InterPro" id="IPR050054">
    <property type="entry name" value="UPRTase/APRTase"/>
</dbReference>
<dbReference type="InterPro" id="IPR005764">
    <property type="entry name" value="Ade_phspho_trans"/>
</dbReference>
<comment type="function">
    <text evidence="2 11">Catalyzes a salvage reaction resulting in the formation of AMP, that is energically less costly than de novo synthesis.</text>
</comment>
<dbReference type="PANTHER" id="PTHR32315:SF3">
    <property type="entry name" value="ADENINE PHOSPHORIBOSYLTRANSFERASE"/>
    <property type="match status" value="1"/>
</dbReference>
<accession>A0A402DM14</accession>
<dbReference type="SUPFAM" id="SSF53271">
    <property type="entry name" value="PRTase-like"/>
    <property type="match status" value="1"/>
</dbReference>
<protein>
    <recommendedName>
        <fullName evidence="6 11">Adenine phosphoribosyltransferase</fullName>
        <shortName evidence="11">APRT</shortName>
        <ecNumber evidence="6 11">2.4.2.7</ecNumber>
    </recommendedName>
</protein>
<evidence type="ECO:0000256" key="7">
    <source>
        <dbReference type="ARBA" id="ARBA00022490"/>
    </source>
</evidence>
<evidence type="ECO:0000256" key="5">
    <source>
        <dbReference type="ARBA" id="ARBA00008391"/>
    </source>
</evidence>
<dbReference type="UniPathway" id="UPA00588">
    <property type="reaction ID" value="UER00646"/>
</dbReference>
<dbReference type="GO" id="GO:0016208">
    <property type="term" value="F:AMP binding"/>
    <property type="evidence" value="ECO:0007669"/>
    <property type="project" value="TreeGrafter"/>
</dbReference>
<dbReference type="HAMAP" id="MF_00004">
    <property type="entry name" value="Aden_phosphoribosyltr"/>
    <property type="match status" value="1"/>
</dbReference>
<evidence type="ECO:0000256" key="1">
    <source>
        <dbReference type="ARBA" id="ARBA00000868"/>
    </source>
</evidence>
<dbReference type="GO" id="GO:0044209">
    <property type="term" value="P:AMP salvage"/>
    <property type="evidence" value="ECO:0007669"/>
    <property type="project" value="UniProtKB-UniRule"/>
</dbReference>
<dbReference type="Proteomes" id="UP000289954">
    <property type="component" value="Unassembled WGS sequence"/>
</dbReference>
<keyword evidence="7 11" id="KW-0963">Cytoplasm</keyword>
<dbReference type="GO" id="GO:0002055">
    <property type="term" value="F:adenine binding"/>
    <property type="evidence" value="ECO:0007669"/>
    <property type="project" value="TreeGrafter"/>
</dbReference>
<evidence type="ECO:0000313" key="13">
    <source>
        <dbReference type="EMBL" id="GCE75163.1"/>
    </source>
</evidence>
<dbReference type="RefSeq" id="WP_130779787.1">
    <property type="nucleotide sequence ID" value="NZ_BIMR01000013.1"/>
</dbReference>
<comment type="subunit">
    <text evidence="11">Homodimer.</text>
</comment>
<evidence type="ECO:0000256" key="6">
    <source>
        <dbReference type="ARBA" id="ARBA00011893"/>
    </source>
</evidence>
<dbReference type="CDD" id="cd06223">
    <property type="entry name" value="PRTases_typeI"/>
    <property type="match status" value="1"/>
</dbReference>
<comment type="catalytic activity">
    <reaction evidence="1 11">
        <text>AMP + diphosphate = 5-phospho-alpha-D-ribose 1-diphosphate + adenine</text>
        <dbReference type="Rhea" id="RHEA:16609"/>
        <dbReference type="ChEBI" id="CHEBI:16708"/>
        <dbReference type="ChEBI" id="CHEBI:33019"/>
        <dbReference type="ChEBI" id="CHEBI:58017"/>
        <dbReference type="ChEBI" id="CHEBI:456215"/>
        <dbReference type="EC" id="2.4.2.7"/>
    </reaction>
</comment>
<evidence type="ECO:0000256" key="9">
    <source>
        <dbReference type="ARBA" id="ARBA00022679"/>
    </source>
</evidence>
<dbReference type="GO" id="GO:0006166">
    <property type="term" value="P:purine ribonucleoside salvage"/>
    <property type="evidence" value="ECO:0007669"/>
    <property type="project" value="UniProtKB-KW"/>
</dbReference>